<accession>A0AAN7AJ57</accession>
<feature type="region of interest" description="Disordered" evidence="1">
    <location>
        <begin position="187"/>
        <end position="261"/>
    </location>
</feature>
<keyword evidence="4" id="KW-1185">Reference proteome</keyword>
<evidence type="ECO:0000313" key="3">
    <source>
        <dbReference type="EMBL" id="KAK4187942.1"/>
    </source>
</evidence>
<evidence type="ECO:0000259" key="2">
    <source>
        <dbReference type="PROSITE" id="PS50238"/>
    </source>
</evidence>
<dbReference type="InterPro" id="IPR008936">
    <property type="entry name" value="Rho_GTPase_activation_prot"/>
</dbReference>
<feature type="compositionally biased region" description="Polar residues" evidence="1">
    <location>
        <begin position="330"/>
        <end position="339"/>
    </location>
</feature>
<protein>
    <submittedName>
        <fullName evidence="3">GTPase-activating protein</fullName>
    </submittedName>
</protein>
<sequence length="760" mass="82725">MNTGCFAASNAIARTSVALSKFVREVRESRSELDTISSELHSLDGVLEILRDDAASFPPFLAEQTPSALDCCLTLINELEGCIAVLNRPGVSRVDKKSRWQASRDHINRLHWTLGRYNVALGLAVDFVGASKPQTNEDDPDVDELADVAARIIAVTDEPQPEMRQTRALTTLQQYFDTLREYANLSAPPTRKAESKQQLHELPTTKSPSLKAPSSAGEAPDSAIEMGYDEHSFSPKQQYQQSQSPPPLRIKPSSQELPVGRSIDGTFFDEMDEFSGELHEMPPNGTRPTRDVRGRVPPPPPRSSSRLAQSPAITSFNHHQHPHHRHSPSDTDSNYHGSVSNAGGSSIASRNSSASNSTTTHHKDSRIWSFGSPPHSASLYPVSEHPSQLGYRTAGTELSSHGSQSDSHSYRSDSRRSSGMNQSQCSVFENPRPGVPPPSSVPPSMAREINRPPTATSSSFMNFSPPSSPRAESTSGRRTGSRLGSAFSRLGLRSKQSSNPLSPSAAELVEAATAGNVFGVPLANSMRVAKGLASTTHDTGGSGGGRGARDYPLCILRCVYYIKDMGLDIPHVFGQDGDFQRVAALKEIFSSADTGYGKMLDWRDYTVFDAADLILVFLNELPKPLIPESLAKRWVKLSKQATVAGSMALRIDQGIDFWEESMMGIKGPERALFKLLLNMWGDIADLADKNEMTAERLAGRVMRPLLHNTNTGKEKDKSTDLLLGLAFMIRKRSEYSAQLRSGNKGSGGSKTKLQGLPAGF</sequence>
<reference evidence="3" key="1">
    <citation type="journal article" date="2023" name="Mol. Phylogenet. Evol.">
        <title>Genome-scale phylogeny and comparative genomics of the fungal order Sordariales.</title>
        <authorList>
            <person name="Hensen N."/>
            <person name="Bonometti L."/>
            <person name="Westerberg I."/>
            <person name="Brannstrom I.O."/>
            <person name="Guillou S."/>
            <person name="Cros-Aarteil S."/>
            <person name="Calhoun S."/>
            <person name="Haridas S."/>
            <person name="Kuo A."/>
            <person name="Mondo S."/>
            <person name="Pangilinan J."/>
            <person name="Riley R."/>
            <person name="LaButti K."/>
            <person name="Andreopoulos B."/>
            <person name="Lipzen A."/>
            <person name="Chen C."/>
            <person name="Yan M."/>
            <person name="Daum C."/>
            <person name="Ng V."/>
            <person name="Clum A."/>
            <person name="Steindorff A."/>
            <person name="Ohm R.A."/>
            <person name="Martin F."/>
            <person name="Silar P."/>
            <person name="Natvig D.O."/>
            <person name="Lalanne C."/>
            <person name="Gautier V."/>
            <person name="Ament-Velasquez S.L."/>
            <person name="Kruys A."/>
            <person name="Hutchinson M.I."/>
            <person name="Powell A.J."/>
            <person name="Barry K."/>
            <person name="Miller A.N."/>
            <person name="Grigoriev I.V."/>
            <person name="Debuchy R."/>
            <person name="Gladieux P."/>
            <person name="Hiltunen Thoren M."/>
            <person name="Johannesson H."/>
        </authorList>
    </citation>
    <scope>NUCLEOTIDE SEQUENCE</scope>
    <source>
        <strain evidence="3">PSN309</strain>
    </source>
</reference>
<dbReference type="InterPro" id="IPR000198">
    <property type="entry name" value="RhoGAP_dom"/>
</dbReference>
<comment type="caution">
    <text evidence="3">The sequence shown here is derived from an EMBL/GenBank/DDBJ whole genome shotgun (WGS) entry which is preliminary data.</text>
</comment>
<feature type="compositionally biased region" description="Low complexity" evidence="1">
    <location>
        <begin position="234"/>
        <end position="243"/>
    </location>
</feature>
<dbReference type="Pfam" id="PF00620">
    <property type="entry name" value="RhoGAP"/>
    <property type="match status" value="1"/>
</dbReference>
<dbReference type="Gene3D" id="1.10.555.10">
    <property type="entry name" value="Rho GTPase activation protein"/>
    <property type="match status" value="1"/>
</dbReference>
<name>A0AAN7AJ57_9PEZI</name>
<proteinExistence type="predicted"/>
<feature type="compositionally biased region" description="Polar residues" evidence="1">
    <location>
        <begin position="307"/>
        <end position="317"/>
    </location>
</feature>
<feature type="domain" description="Rho-GAP" evidence="2">
    <location>
        <begin position="530"/>
        <end position="736"/>
    </location>
</feature>
<dbReference type="AlphaFoldDB" id="A0AAN7AJ57"/>
<dbReference type="GO" id="GO:0007165">
    <property type="term" value="P:signal transduction"/>
    <property type="evidence" value="ECO:0007669"/>
    <property type="project" value="InterPro"/>
</dbReference>
<feature type="region of interest" description="Disordered" evidence="1">
    <location>
        <begin position="275"/>
        <end position="370"/>
    </location>
</feature>
<dbReference type="SMART" id="SM00324">
    <property type="entry name" value="RhoGAP"/>
    <property type="match status" value="1"/>
</dbReference>
<gene>
    <name evidence="3" type="ORF">QBC35DRAFT_218030</name>
</gene>
<reference evidence="3" key="2">
    <citation type="submission" date="2023-05" db="EMBL/GenBank/DDBJ databases">
        <authorList>
            <consortium name="Lawrence Berkeley National Laboratory"/>
            <person name="Steindorff A."/>
            <person name="Hensen N."/>
            <person name="Bonometti L."/>
            <person name="Westerberg I."/>
            <person name="Brannstrom I.O."/>
            <person name="Guillou S."/>
            <person name="Cros-Aarteil S."/>
            <person name="Calhoun S."/>
            <person name="Haridas S."/>
            <person name="Kuo A."/>
            <person name="Mondo S."/>
            <person name="Pangilinan J."/>
            <person name="Riley R."/>
            <person name="Labutti K."/>
            <person name="Andreopoulos B."/>
            <person name="Lipzen A."/>
            <person name="Chen C."/>
            <person name="Yanf M."/>
            <person name="Daum C."/>
            <person name="Ng V."/>
            <person name="Clum A."/>
            <person name="Ohm R."/>
            <person name="Martin F."/>
            <person name="Silar P."/>
            <person name="Natvig D."/>
            <person name="Lalanne C."/>
            <person name="Gautier V."/>
            <person name="Ament-Velasquez S.L."/>
            <person name="Kruys A."/>
            <person name="Hutchinson M.I."/>
            <person name="Powell A.J."/>
            <person name="Barry K."/>
            <person name="Miller A.N."/>
            <person name="Grigoriev I.V."/>
            <person name="Debuchy R."/>
            <person name="Gladieux P."/>
            <person name="Thoren M.H."/>
            <person name="Johannesson H."/>
        </authorList>
    </citation>
    <scope>NUCLEOTIDE SEQUENCE</scope>
    <source>
        <strain evidence="3">PSN309</strain>
    </source>
</reference>
<evidence type="ECO:0000313" key="4">
    <source>
        <dbReference type="Proteomes" id="UP001302126"/>
    </source>
</evidence>
<feature type="region of interest" description="Disordered" evidence="1">
    <location>
        <begin position="393"/>
        <end position="483"/>
    </location>
</feature>
<evidence type="ECO:0000256" key="1">
    <source>
        <dbReference type="SAM" id="MobiDB-lite"/>
    </source>
</evidence>
<feature type="compositionally biased region" description="Low complexity" evidence="1">
    <location>
        <begin position="340"/>
        <end position="359"/>
    </location>
</feature>
<feature type="region of interest" description="Disordered" evidence="1">
    <location>
        <begin position="738"/>
        <end position="760"/>
    </location>
</feature>
<dbReference type="SUPFAM" id="SSF48350">
    <property type="entry name" value="GTPase activation domain, GAP"/>
    <property type="match status" value="1"/>
</dbReference>
<dbReference type="EMBL" id="MU864395">
    <property type="protein sequence ID" value="KAK4187942.1"/>
    <property type="molecule type" value="Genomic_DNA"/>
</dbReference>
<dbReference type="PROSITE" id="PS50238">
    <property type="entry name" value="RHOGAP"/>
    <property type="match status" value="1"/>
</dbReference>
<dbReference type="Proteomes" id="UP001302126">
    <property type="component" value="Unassembled WGS sequence"/>
</dbReference>
<organism evidence="3 4">
    <name type="scientific">Podospora australis</name>
    <dbReference type="NCBI Taxonomy" id="1536484"/>
    <lineage>
        <taxon>Eukaryota</taxon>
        <taxon>Fungi</taxon>
        <taxon>Dikarya</taxon>
        <taxon>Ascomycota</taxon>
        <taxon>Pezizomycotina</taxon>
        <taxon>Sordariomycetes</taxon>
        <taxon>Sordariomycetidae</taxon>
        <taxon>Sordariales</taxon>
        <taxon>Podosporaceae</taxon>
        <taxon>Podospora</taxon>
    </lineage>
</organism>